<feature type="region of interest" description="Disordered" evidence="1">
    <location>
        <begin position="119"/>
        <end position="330"/>
    </location>
</feature>
<feature type="compositionally biased region" description="Polar residues" evidence="1">
    <location>
        <begin position="173"/>
        <end position="185"/>
    </location>
</feature>
<gene>
    <name evidence="4" type="primary">selplg</name>
</gene>
<feature type="compositionally biased region" description="Low complexity" evidence="1">
    <location>
        <begin position="147"/>
        <end position="165"/>
    </location>
</feature>
<dbReference type="RefSeq" id="XP_031133782.1">
    <property type="nucleotide sequence ID" value="XM_031277922.2"/>
</dbReference>
<reference evidence="4" key="2">
    <citation type="submission" date="2025-09" db="UniProtKB">
        <authorList>
            <consortium name="Ensembl"/>
        </authorList>
    </citation>
    <scope>IDENTIFICATION</scope>
</reference>
<feature type="transmembrane region" description="Helical" evidence="2">
    <location>
        <begin position="343"/>
        <end position="365"/>
    </location>
</feature>
<evidence type="ECO:0000256" key="2">
    <source>
        <dbReference type="SAM" id="Phobius"/>
    </source>
</evidence>
<dbReference type="GO" id="GO:0005886">
    <property type="term" value="C:plasma membrane"/>
    <property type="evidence" value="ECO:0007669"/>
    <property type="project" value="TreeGrafter"/>
</dbReference>
<keyword evidence="2" id="KW-1133">Transmembrane helix</keyword>
<dbReference type="GeneTree" id="ENSGT00940000170719"/>
<sequence>MGLLSMKMNLALLWGISVLFAMESMSAFIPNTNSTAEPDKTTAKLISSSYVLHPETQKPAEISVAAPAETTVSPTVETKEAIITDRSDSTSGLVAMNTVATTTSSSGPPLLHISTAVTTTAGATHPSNNTTISETAKPTEDHIRQQSPSTSTDTTAPATASAASTLEVPSPQPTSTTKPEVTSKLSSTTSPANSSPSPVFTQTLSSPSPSTTAITIANPTSEAAPVFDPTTSETSTTSTELSSTSQPVSVTKIPISTTGSSSTAEPPNISFTTDSPIPTTNVSTTNVSTSPAGILIPRVSKRLPNPTTKSNRATTTAPREVSKSPLSTEAQPCSTRGVVKNCLIVIASLAALATAFIVSTVILCAKLSTRKYKVKKTSQPATEMMCISALLPERNYTYSRQRNPVTNGVLVIHGGADSDEDGGDNLTLSSFLPENDRFV</sequence>
<keyword evidence="2" id="KW-0472">Membrane</keyword>
<keyword evidence="2" id="KW-0812">Transmembrane</keyword>
<protein>
    <submittedName>
        <fullName evidence="4">Flocculation protein FLO11-like</fullName>
    </submittedName>
</protein>
<dbReference type="RefSeq" id="XP_031133784.1">
    <property type="nucleotide sequence ID" value="XM_031277924.2"/>
</dbReference>
<evidence type="ECO:0000256" key="3">
    <source>
        <dbReference type="SAM" id="SignalP"/>
    </source>
</evidence>
<dbReference type="AlphaFoldDB" id="A0A8D0CZV8"/>
<accession>A0A8D0CZV8</accession>
<feature type="signal peptide" evidence="3">
    <location>
        <begin position="1"/>
        <end position="21"/>
    </location>
</feature>
<feature type="chain" id="PRO_5034736432" evidence="3">
    <location>
        <begin position="22"/>
        <end position="439"/>
    </location>
</feature>
<evidence type="ECO:0000256" key="1">
    <source>
        <dbReference type="SAM" id="MobiDB-lite"/>
    </source>
</evidence>
<feature type="compositionally biased region" description="Low complexity" evidence="1">
    <location>
        <begin position="230"/>
        <end position="245"/>
    </location>
</feature>
<dbReference type="GeneID" id="116035029"/>
<dbReference type="Ensembl" id="ENSSLUT00000028906.1">
    <property type="protein sequence ID" value="ENSSLUP00000028004.1"/>
    <property type="gene ID" value="ENSSLUG00000012650.1"/>
</dbReference>
<evidence type="ECO:0000313" key="4">
    <source>
        <dbReference type="Ensembl" id="ENSSLUP00000028004.1"/>
    </source>
</evidence>
<feature type="compositionally biased region" description="Polar residues" evidence="1">
    <location>
        <begin position="119"/>
        <end position="136"/>
    </location>
</feature>
<dbReference type="RefSeq" id="XP_031133783.1">
    <property type="nucleotide sequence ID" value="XM_031277923.2"/>
</dbReference>
<feature type="compositionally biased region" description="Low complexity" evidence="1">
    <location>
        <begin position="279"/>
        <end position="290"/>
    </location>
</feature>
<dbReference type="PANTHER" id="PTHR17384">
    <property type="entry name" value="P-SELECTIN GLYCOPROTEIN LIGAND-1"/>
    <property type="match status" value="1"/>
</dbReference>
<feature type="compositionally biased region" description="Polar residues" evidence="1">
    <location>
        <begin position="246"/>
        <end position="278"/>
    </location>
</feature>
<feature type="compositionally biased region" description="Low complexity" evidence="1">
    <location>
        <begin position="186"/>
        <end position="217"/>
    </location>
</feature>
<evidence type="ECO:0000313" key="5">
    <source>
        <dbReference type="Proteomes" id="UP000694568"/>
    </source>
</evidence>
<dbReference type="Proteomes" id="UP000694568">
    <property type="component" value="Unplaced"/>
</dbReference>
<dbReference type="InterPro" id="IPR026195">
    <property type="entry name" value="PSGL-1"/>
</dbReference>
<reference evidence="4" key="1">
    <citation type="submission" date="2025-08" db="UniProtKB">
        <authorList>
            <consortium name="Ensembl"/>
        </authorList>
    </citation>
    <scope>IDENTIFICATION</scope>
</reference>
<organism evidence="4 5">
    <name type="scientific">Sander lucioperca</name>
    <name type="common">Pike-perch</name>
    <name type="synonym">Perca lucioperca</name>
    <dbReference type="NCBI Taxonomy" id="283035"/>
    <lineage>
        <taxon>Eukaryota</taxon>
        <taxon>Metazoa</taxon>
        <taxon>Chordata</taxon>
        <taxon>Craniata</taxon>
        <taxon>Vertebrata</taxon>
        <taxon>Euteleostomi</taxon>
        <taxon>Actinopterygii</taxon>
        <taxon>Neopterygii</taxon>
        <taxon>Teleostei</taxon>
        <taxon>Neoteleostei</taxon>
        <taxon>Acanthomorphata</taxon>
        <taxon>Eupercaria</taxon>
        <taxon>Perciformes</taxon>
        <taxon>Percoidei</taxon>
        <taxon>Percidae</taxon>
        <taxon>Luciopercinae</taxon>
        <taxon>Sander</taxon>
    </lineage>
</organism>
<keyword evidence="5" id="KW-1185">Reference proteome</keyword>
<dbReference type="GO" id="GO:0050901">
    <property type="term" value="P:leukocyte tethering or rolling"/>
    <property type="evidence" value="ECO:0007669"/>
    <property type="project" value="TreeGrafter"/>
</dbReference>
<proteinExistence type="predicted"/>
<feature type="compositionally biased region" description="Polar residues" evidence="1">
    <location>
        <begin position="305"/>
        <end position="317"/>
    </location>
</feature>
<dbReference type="OrthoDB" id="8927116at2759"/>
<name>A0A8D0CZV8_SANLU</name>
<keyword evidence="3" id="KW-0732">Signal</keyword>
<dbReference type="PANTHER" id="PTHR17384:SF7">
    <property type="entry name" value="P-SELECTIN GLYCOPROTEIN LIGAND 1"/>
    <property type="match status" value="1"/>
</dbReference>